<gene>
    <name evidence="2" type="ORF">EDB92DRAFT_1955009</name>
</gene>
<comment type="caution">
    <text evidence="2">The sequence shown here is derived from an EMBL/GenBank/DDBJ whole genome shotgun (WGS) entry which is preliminary data.</text>
</comment>
<evidence type="ECO:0000256" key="1">
    <source>
        <dbReference type="SAM" id="MobiDB-lite"/>
    </source>
</evidence>
<dbReference type="EMBL" id="JAKELL010000167">
    <property type="protein sequence ID" value="KAH8979509.1"/>
    <property type="molecule type" value="Genomic_DNA"/>
</dbReference>
<sequence>MPTPTCGVRCYRDSDDFNIDSDIIRSSGNALFTPGTTKRLKTSCDDIAREFNVDPAQLRAFANSRSLPDMLLRLMARLLKLEQLFAKNEFDVLIKSPEFRSGLSDKLAVALLSPGIPTYVTDVAARMMRVIEHQWKIFKVPKEIFEDPDYRSRLETTVSELLTTCRSSFKQKIEASFKDNGDAVHISILVMRLFPKGVYGTAANWTRVAFLRSAFRDFVRFTGLKKPAEALFSLREPDLTDDLTVTGPGDDTLDTPTSNYNVNNGDIEDHSGPITGKTYTQQQFWNYVDDYLEYIRTKLFKDIPDCSTRNSKIIELFNKGLQIDMLNYQDGQKPPPPASDLPVWQDTLQRSACWS</sequence>
<protein>
    <submittedName>
        <fullName evidence="2">Uncharacterized protein</fullName>
    </submittedName>
</protein>
<dbReference type="Proteomes" id="UP001201163">
    <property type="component" value="Unassembled WGS sequence"/>
</dbReference>
<evidence type="ECO:0000313" key="2">
    <source>
        <dbReference type="EMBL" id="KAH8979509.1"/>
    </source>
</evidence>
<keyword evidence="3" id="KW-1185">Reference proteome</keyword>
<feature type="region of interest" description="Disordered" evidence="1">
    <location>
        <begin position="246"/>
        <end position="272"/>
    </location>
</feature>
<accession>A0AAD4L463</accession>
<organism evidence="2 3">
    <name type="scientific">Lactarius akahatsu</name>
    <dbReference type="NCBI Taxonomy" id="416441"/>
    <lineage>
        <taxon>Eukaryota</taxon>
        <taxon>Fungi</taxon>
        <taxon>Dikarya</taxon>
        <taxon>Basidiomycota</taxon>
        <taxon>Agaricomycotina</taxon>
        <taxon>Agaricomycetes</taxon>
        <taxon>Russulales</taxon>
        <taxon>Russulaceae</taxon>
        <taxon>Lactarius</taxon>
    </lineage>
</organism>
<proteinExistence type="predicted"/>
<evidence type="ECO:0000313" key="3">
    <source>
        <dbReference type="Proteomes" id="UP001201163"/>
    </source>
</evidence>
<reference evidence="2" key="1">
    <citation type="submission" date="2022-01" db="EMBL/GenBank/DDBJ databases">
        <title>Comparative genomics reveals a dynamic genome evolution in the ectomycorrhizal milk-cap (Lactarius) mushrooms.</title>
        <authorList>
            <consortium name="DOE Joint Genome Institute"/>
            <person name="Lebreton A."/>
            <person name="Tang N."/>
            <person name="Kuo A."/>
            <person name="LaButti K."/>
            <person name="Drula E."/>
            <person name="Barry K."/>
            <person name="Clum A."/>
            <person name="Lipzen A."/>
            <person name="Mousain D."/>
            <person name="Ng V."/>
            <person name="Wang R."/>
            <person name="Wang X."/>
            <person name="Dai Y."/>
            <person name="Henrissat B."/>
            <person name="Grigoriev I.V."/>
            <person name="Guerin-Laguette A."/>
            <person name="Yu F."/>
            <person name="Martin F.M."/>
        </authorList>
    </citation>
    <scope>NUCLEOTIDE SEQUENCE</scope>
    <source>
        <strain evidence="2">QP</strain>
    </source>
</reference>
<name>A0AAD4L463_9AGAM</name>
<dbReference type="AlphaFoldDB" id="A0AAD4L463"/>
<feature type="compositionally biased region" description="Low complexity" evidence="1">
    <location>
        <begin position="246"/>
        <end position="257"/>
    </location>
</feature>